<dbReference type="InterPro" id="IPR016181">
    <property type="entry name" value="Acyl_CoA_acyltransferase"/>
</dbReference>
<gene>
    <name evidence="5" type="ORF">AFR_11800</name>
</gene>
<dbReference type="SUPFAM" id="SSF46785">
    <property type="entry name" value="Winged helix' DNA-binding domain"/>
    <property type="match status" value="1"/>
</dbReference>
<feature type="domain" description="N-acetyltransferase" evidence="4">
    <location>
        <begin position="136"/>
        <end position="288"/>
    </location>
</feature>
<evidence type="ECO:0000259" key="3">
    <source>
        <dbReference type="PROSITE" id="PS50995"/>
    </source>
</evidence>
<dbReference type="Pfam" id="PF12802">
    <property type="entry name" value="MarR_2"/>
    <property type="match status" value="1"/>
</dbReference>
<organism evidence="5 6">
    <name type="scientific">Actinoplanes friuliensis DSM 7358</name>
    <dbReference type="NCBI Taxonomy" id="1246995"/>
    <lineage>
        <taxon>Bacteria</taxon>
        <taxon>Bacillati</taxon>
        <taxon>Actinomycetota</taxon>
        <taxon>Actinomycetes</taxon>
        <taxon>Micromonosporales</taxon>
        <taxon>Micromonosporaceae</taxon>
        <taxon>Actinoplanes</taxon>
    </lineage>
</organism>
<dbReference type="PANTHER" id="PTHR43877">
    <property type="entry name" value="AMINOALKYLPHOSPHONATE N-ACETYLTRANSFERASE-RELATED-RELATED"/>
    <property type="match status" value="1"/>
</dbReference>
<accession>U5VUX3</accession>
<evidence type="ECO:0000313" key="6">
    <source>
        <dbReference type="Proteomes" id="UP000017746"/>
    </source>
</evidence>
<evidence type="ECO:0000256" key="1">
    <source>
        <dbReference type="ARBA" id="ARBA00022679"/>
    </source>
</evidence>
<dbReference type="STRING" id="1246995.AFR_11800"/>
<dbReference type="GO" id="GO:0016747">
    <property type="term" value="F:acyltransferase activity, transferring groups other than amino-acyl groups"/>
    <property type="evidence" value="ECO:0007669"/>
    <property type="project" value="InterPro"/>
</dbReference>
<dbReference type="InterPro" id="IPR000182">
    <property type="entry name" value="GNAT_dom"/>
</dbReference>
<dbReference type="PATRIC" id="fig|1246995.3.peg.2403"/>
<feature type="domain" description="HTH marR-type" evidence="3">
    <location>
        <begin position="1"/>
        <end position="137"/>
    </location>
</feature>
<reference evidence="5 6" key="1">
    <citation type="journal article" date="2014" name="J. Biotechnol.">
        <title>Complete genome sequence of the actinobacterium Actinoplanes friuliensis HAG 010964, producer of the lipopeptide antibiotic friulimycin.</title>
        <authorList>
            <person name="Ruckert C."/>
            <person name="Szczepanowski R."/>
            <person name="Albersmeier A."/>
            <person name="Goesmann A."/>
            <person name="Fischer N."/>
            <person name="Steinkamper A."/>
            <person name="Puhler A."/>
            <person name="Biener R."/>
            <person name="Schwartz D."/>
            <person name="Kalinowski J."/>
        </authorList>
    </citation>
    <scope>NUCLEOTIDE SEQUENCE [LARGE SCALE GENOMIC DNA]</scope>
    <source>
        <strain evidence="5 6">DSM 7358</strain>
    </source>
</reference>
<protein>
    <recommendedName>
        <fullName evidence="7">MarR family transcriptional regulator</fullName>
    </recommendedName>
</protein>
<evidence type="ECO:0000313" key="5">
    <source>
        <dbReference type="EMBL" id="AGZ40649.1"/>
    </source>
</evidence>
<keyword evidence="2" id="KW-0012">Acyltransferase</keyword>
<dbReference type="Pfam" id="PF00583">
    <property type="entry name" value="Acetyltransf_1"/>
    <property type="match status" value="1"/>
</dbReference>
<evidence type="ECO:0000259" key="4">
    <source>
        <dbReference type="PROSITE" id="PS51186"/>
    </source>
</evidence>
<dbReference type="Gene3D" id="3.40.630.30">
    <property type="match status" value="1"/>
</dbReference>
<evidence type="ECO:0000256" key="2">
    <source>
        <dbReference type="ARBA" id="ARBA00023315"/>
    </source>
</evidence>
<dbReference type="PROSITE" id="PS50995">
    <property type="entry name" value="HTH_MARR_2"/>
    <property type="match status" value="1"/>
</dbReference>
<sequence length="292" mass="32336">MDADVELVRDFNRYYTRRLGILTDRYLGQDRPLSEARLLFEIGDRADVRDLRARLGLDSGYLSRLLRSLEDQKLVRTHPHPDDRRVRVAELTASGVRECAELDRRSHAGISEMLEPLTADQRAELVAAQQQVRRLLRLAAVTIEAVPDDTDVARECLRAYAEELAVRFPEGYNNAALAKPGELAGFLVAREEGVAVGCGAWHRLGPATAEIRHLWVSSSARGLGLGRRLLTALEQDAGAQGITVARLGTHTSLTEAIALYRSSGYRQIARYGDSPYNQLAFEKAIAGPVPRP</sequence>
<dbReference type="InterPro" id="IPR050832">
    <property type="entry name" value="Bact_Acetyltransf"/>
</dbReference>
<dbReference type="SMART" id="SM00347">
    <property type="entry name" value="HTH_MARR"/>
    <property type="match status" value="1"/>
</dbReference>
<dbReference type="Gene3D" id="1.10.10.10">
    <property type="entry name" value="Winged helix-like DNA-binding domain superfamily/Winged helix DNA-binding domain"/>
    <property type="match status" value="1"/>
</dbReference>
<dbReference type="RefSeq" id="WP_023360696.1">
    <property type="nucleotide sequence ID" value="NC_022657.1"/>
</dbReference>
<dbReference type="GO" id="GO:0003700">
    <property type="term" value="F:DNA-binding transcription factor activity"/>
    <property type="evidence" value="ECO:0007669"/>
    <property type="project" value="InterPro"/>
</dbReference>
<proteinExistence type="predicted"/>
<dbReference type="OrthoDB" id="70840at2"/>
<dbReference type="EMBL" id="CP006272">
    <property type="protein sequence ID" value="AGZ40649.1"/>
    <property type="molecule type" value="Genomic_DNA"/>
</dbReference>
<dbReference type="InterPro" id="IPR036390">
    <property type="entry name" value="WH_DNA-bd_sf"/>
</dbReference>
<dbReference type="KEGG" id="afs:AFR_11800"/>
<evidence type="ECO:0008006" key="7">
    <source>
        <dbReference type="Google" id="ProtNLM"/>
    </source>
</evidence>
<dbReference type="eggNOG" id="COG0456">
    <property type="taxonomic scope" value="Bacteria"/>
</dbReference>
<keyword evidence="1" id="KW-0808">Transferase</keyword>
<dbReference type="PANTHER" id="PTHR43877:SF2">
    <property type="entry name" value="AMINOALKYLPHOSPHONATE N-ACETYLTRANSFERASE-RELATED"/>
    <property type="match status" value="1"/>
</dbReference>
<name>U5VUX3_9ACTN</name>
<dbReference type="HOGENOM" id="CLU_065219_0_0_11"/>
<dbReference type="AlphaFoldDB" id="U5VUX3"/>
<dbReference type="InterPro" id="IPR036388">
    <property type="entry name" value="WH-like_DNA-bd_sf"/>
</dbReference>
<dbReference type="Proteomes" id="UP000017746">
    <property type="component" value="Chromosome"/>
</dbReference>
<dbReference type="SUPFAM" id="SSF55729">
    <property type="entry name" value="Acyl-CoA N-acyltransferases (Nat)"/>
    <property type="match status" value="1"/>
</dbReference>
<dbReference type="PROSITE" id="PS51186">
    <property type="entry name" value="GNAT"/>
    <property type="match status" value="1"/>
</dbReference>
<keyword evidence="6" id="KW-1185">Reference proteome</keyword>
<dbReference type="eggNOG" id="COG1846">
    <property type="taxonomic scope" value="Bacteria"/>
</dbReference>
<dbReference type="InterPro" id="IPR000835">
    <property type="entry name" value="HTH_MarR-typ"/>
</dbReference>